<feature type="compositionally biased region" description="Basic and acidic residues" evidence="1">
    <location>
        <begin position="137"/>
        <end position="159"/>
    </location>
</feature>
<protein>
    <submittedName>
        <fullName evidence="2">Uncharacterized protein</fullName>
    </submittedName>
</protein>
<dbReference type="EMBL" id="BRYB01003436">
    <property type="protein sequence ID" value="GMI36648.1"/>
    <property type="molecule type" value="Genomic_DNA"/>
</dbReference>
<accession>A0ABQ6N0L2</accession>
<gene>
    <name evidence="2" type="ORF">TeGR_g12083</name>
</gene>
<feature type="region of interest" description="Disordered" evidence="1">
    <location>
        <begin position="110"/>
        <end position="170"/>
    </location>
</feature>
<feature type="region of interest" description="Disordered" evidence="1">
    <location>
        <begin position="207"/>
        <end position="227"/>
    </location>
</feature>
<evidence type="ECO:0000313" key="3">
    <source>
        <dbReference type="Proteomes" id="UP001165060"/>
    </source>
</evidence>
<reference evidence="2 3" key="1">
    <citation type="journal article" date="2023" name="Commun. Biol.">
        <title>Genome analysis of Parmales, the sister group of diatoms, reveals the evolutionary specialization of diatoms from phago-mixotrophs to photoautotrophs.</title>
        <authorList>
            <person name="Ban H."/>
            <person name="Sato S."/>
            <person name="Yoshikawa S."/>
            <person name="Yamada K."/>
            <person name="Nakamura Y."/>
            <person name="Ichinomiya M."/>
            <person name="Sato N."/>
            <person name="Blanc-Mathieu R."/>
            <person name="Endo H."/>
            <person name="Kuwata A."/>
            <person name="Ogata H."/>
        </authorList>
    </citation>
    <scope>NUCLEOTIDE SEQUENCE [LARGE SCALE GENOMIC DNA]</scope>
</reference>
<feature type="compositionally biased region" description="Basic and acidic residues" evidence="1">
    <location>
        <begin position="110"/>
        <end position="127"/>
    </location>
</feature>
<organism evidence="2 3">
    <name type="scientific">Tetraparma gracilis</name>
    <dbReference type="NCBI Taxonomy" id="2962635"/>
    <lineage>
        <taxon>Eukaryota</taxon>
        <taxon>Sar</taxon>
        <taxon>Stramenopiles</taxon>
        <taxon>Ochrophyta</taxon>
        <taxon>Bolidophyceae</taxon>
        <taxon>Parmales</taxon>
        <taxon>Triparmaceae</taxon>
        <taxon>Tetraparma</taxon>
    </lineage>
</organism>
<evidence type="ECO:0000313" key="2">
    <source>
        <dbReference type="EMBL" id="GMI36648.1"/>
    </source>
</evidence>
<evidence type="ECO:0000256" key="1">
    <source>
        <dbReference type="SAM" id="MobiDB-lite"/>
    </source>
</evidence>
<sequence length="429" mass="48158">MPRGAKPLNFRDCAWELQSPAWRPHKTVAKNYAKFRLAERGIRVKLHAKGGNRMMAFQSPTGPMAFDSFKSLFEWADNTRLDLKDPPPSGSFMDVDLIYDLIITDPYRRPRTENEKREAKEVKETARAAKKAGKAAKRAEKKIERERNQEQQKQEKSELVARMQNQTSTTKKLTLMRSILSAPLQRSQERSHELQVRATTFKATFGKSPAAHLDASPHSTEGDTEANNLRNDARGILKGLDCERKHELLILKALCKPTTIGVKKVIRLEKELVFVHPLSEALARAQALSRANAHDTCNENGDLQANAMIKEFPRLFKVQEVFHNEDGKKLSELGEEEAGAFTDEHDTFFTHVKTELMQSAEAGENLSSEFVETYKARVKPKAAGEALKQLRTARLRSVMACGSVDVEEKVVLPLKSFLAAFCTGGANNS</sequence>
<name>A0ABQ6N0L2_9STRA</name>
<dbReference type="Proteomes" id="UP001165060">
    <property type="component" value="Unassembled WGS sequence"/>
</dbReference>
<feature type="non-terminal residue" evidence="2">
    <location>
        <position position="429"/>
    </location>
</feature>
<comment type="caution">
    <text evidence="2">The sequence shown here is derived from an EMBL/GenBank/DDBJ whole genome shotgun (WGS) entry which is preliminary data.</text>
</comment>
<proteinExistence type="predicted"/>
<keyword evidence="3" id="KW-1185">Reference proteome</keyword>